<accession>A0ACA9S3C2</accession>
<dbReference type="Proteomes" id="UP000789920">
    <property type="component" value="Unassembled WGS sequence"/>
</dbReference>
<protein>
    <submittedName>
        <fullName evidence="1">6856_t:CDS:1</fullName>
    </submittedName>
</protein>
<proteinExistence type="predicted"/>
<gene>
    <name evidence="1" type="ORF">RPERSI_LOCUS26454</name>
</gene>
<name>A0ACA9S3C2_9GLOM</name>
<dbReference type="EMBL" id="CAJVQC010090337">
    <property type="protein sequence ID" value="CAG8825304.1"/>
    <property type="molecule type" value="Genomic_DNA"/>
</dbReference>
<evidence type="ECO:0000313" key="1">
    <source>
        <dbReference type="EMBL" id="CAG8825304.1"/>
    </source>
</evidence>
<keyword evidence="2" id="KW-1185">Reference proteome</keyword>
<comment type="caution">
    <text evidence="1">The sequence shown here is derived from an EMBL/GenBank/DDBJ whole genome shotgun (WGS) entry which is preliminary data.</text>
</comment>
<sequence>MEEEEDTCIKNVDKCNGMAGRSRDIIANVMINKKKISNDESKVSDKYLNSAAPNHDINLFEIFWDNIGGNSNQAGLEMENAEENDIERFDDLEAEVFWLLSDTRNGDDESADIWCSNGTYDVGYCDRRELTGDEVGVDKEISLIDFDESNQIDEREPKSMFDAFIKQDLIDFW</sequence>
<reference evidence="1" key="1">
    <citation type="submission" date="2021-06" db="EMBL/GenBank/DDBJ databases">
        <authorList>
            <person name="Kallberg Y."/>
            <person name="Tangrot J."/>
            <person name="Rosling A."/>
        </authorList>
    </citation>
    <scope>NUCLEOTIDE SEQUENCE</scope>
    <source>
        <strain evidence="1">MA461A</strain>
    </source>
</reference>
<feature type="non-terminal residue" evidence="1">
    <location>
        <position position="173"/>
    </location>
</feature>
<organism evidence="1 2">
    <name type="scientific">Racocetra persica</name>
    <dbReference type="NCBI Taxonomy" id="160502"/>
    <lineage>
        <taxon>Eukaryota</taxon>
        <taxon>Fungi</taxon>
        <taxon>Fungi incertae sedis</taxon>
        <taxon>Mucoromycota</taxon>
        <taxon>Glomeromycotina</taxon>
        <taxon>Glomeromycetes</taxon>
        <taxon>Diversisporales</taxon>
        <taxon>Gigasporaceae</taxon>
        <taxon>Racocetra</taxon>
    </lineage>
</organism>
<evidence type="ECO:0000313" key="2">
    <source>
        <dbReference type="Proteomes" id="UP000789920"/>
    </source>
</evidence>